<accession>A0A157RM03</accession>
<dbReference type="AlphaFoldDB" id="A0A157RM03"/>
<dbReference type="EMBL" id="FKBS01000029">
    <property type="protein sequence ID" value="SAI59030.1"/>
    <property type="molecule type" value="Genomic_DNA"/>
</dbReference>
<reference evidence="2 3" key="1">
    <citation type="submission" date="2016-03" db="EMBL/GenBank/DDBJ databases">
        <authorList>
            <consortium name="Pathogen Informatics"/>
        </authorList>
    </citation>
    <scope>NUCLEOTIDE SEQUENCE [LARGE SCALE GENOMIC DNA]</scope>
    <source>
        <strain evidence="2 3">NCTC13364</strain>
    </source>
</reference>
<sequence>MSMLNRARAKRPNPQAQVDRWNAQVNVGDSVEYAEVIGDPVRTFKTKTPAEVLSGHTAVVWLEGKSGCVAILHCTPVTSPGAHHLTFEGAGDFEAFRKAEAWCRENDVAMGRMEGGLPIGLMWGADQHAISKWTNMTRAEQNALDGQLTGHKRYGPVTVCITARPTSPSTPGDSASTSSSSGSPPPNPPLEA</sequence>
<feature type="compositionally biased region" description="Low complexity" evidence="1">
    <location>
        <begin position="165"/>
        <end position="182"/>
    </location>
</feature>
<dbReference type="RefSeq" id="WP_218188631.1">
    <property type="nucleotide sequence ID" value="NZ_FKBS01000029.1"/>
</dbReference>
<name>A0A157RM03_9BORD</name>
<evidence type="ECO:0000313" key="3">
    <source>
        <dbReference type="Proteomes" id="UP000077037"/>
    </source>
</evidence>
<feature type="compositionally biased region" description="Pro residues" evidence="1">
    <location>
        <begin position="183"/>
        <end position="192"/>
    </location>
</feature>
<proteinExistence type="predicted"/>
<protein>
    <submittedName>
        <fullName evidence="2">Uncharacterized protein</fullName>
    </submittedName>
</protein>
<organism evidence="2 3">
    <name type="scientific">Bordetella ansorpii</name>
    <dbReference type="NCBI Taxonomy" id="288768"/>
    <lineage>
        <taxon>Bacteria</taxon>
        <taxon>Pseudomonadati</taxon>
        <taxon>Pseudomonadota</taxon>
        <taxon>Betaproteobacteria</taxon>
        <taxon>Burkholderiales</taxon>
        <taxon>Alcaligenaceae</taxon>
        <taxon>Bordetella</taxon>
    </lineage>
</organism>
<evidence type="ECO:0000313" key="2">
    <source>
        <dbReference type="EMBL" id="SAI59030.1"/>
    </source>
</evidence>
<gene>
    <name evidence="2" type="ORF">SAMEA1982600_05206</name>
</gene>
<evidence type="ECO:0000256" key="1">
    <source>
        <dbReference type="SAM" id="MobiDB-lite"/>
    </source>
</evidence>
<dbReference type="Proteomes" id="UP000077037">
    <property type="component" value="Unassembled WGS sequence"/>
</dbReference>
<feature type="region of interest" description="Disordered" evidence="1">
    <location>
        <begin position="162"/>
        <end position="192"/>
    </location>
</feature>